<reference evidence="4 5" key="1">
    <citation type="submission" date="2016-11" db="EMBL/GenBank/DDBJ databases">
        <authorList>
            <person name="Jaros S."/>
            <person name="Januszkiewicz K."/>
            <person name="Wedrychowicz H."/>
        </authorList>
    </citation>
    <scope>NUCLEOTIDE SEQUENCE [LARGE SCALE GENOMIC DNA]</scope>
    <source>
        <strain evidence="4 5">DSM 14214</strain>
    </source>
</reference>
<evidence type="ECO:0000259" key="3">
    <source>
        <dbReference type="PROSITE" id="PS51186"/>
    </source>
</evidence>
<evidence type="ECO:0000256" key="1">
    <source>
        <dbReference type="ARBA" id="ARBA00022679"/>
    </source>
</evidence>
<protein>
    <submittedName>
        <fullName evidence="4">L-amino acid N-acyltransferase YncA</fullName>
    </submittedName>
</protein>
<keyword evidence="2 4" id="KW-0012">Acyltransferase</keyword>
<proteinExistence type="predicted"/>
<dbReference type="RefSeq" id="WP_072853357.1">
    <property type="nucleotide sequence ID" value="NZ_FRAH01000084.1"/>
</dbReference>
<evidence type="ECO:0000313" key="4">
    <source>
        <dbReference type="EMBL" id="SHL25701.1"/>
    </source>
</evidence>
<dbReference type="Pfam" id="PF00583">
    <property type="entry name" value="Acetyltransf_1"/>
    <property type="match status" value="1"/>
</dbReference>
<feature type="domain" description="N-acetyltransferase" evidence="3">
    <location>
        <begin position="4"/>
        <end position="168"/>
    </location>
</feature>
<keyword evidence="5" id="KW-1185">Reference proteome</keyword>
<keyword evidence="1 4" id="KW-0808">Transferase</keyword>
<dbReference type="InterPro" id="IPR050832">
    <property type="entry name" value="Bact_Acetyltransf"/>
</dbReference>
<dbReference type="PANTHER" id="PTHR43877:SF2">
    <property type="entry name" value="AMINOALKYLPHOSPHONATE N-ACETYLTRANSFERASE-RELATED"/>
    <property type="match status" value="1"/>
</dbReference>
<dbReference type="Gene3D" id="3.40.630.30">
    <property type="match status" value="1"/>
</dbReference>
<dbReference type="PANTHER" id="PTHR43877">
    <property type="entry name" value="AMINOALKYLPHOSPHONATE N-ACETYLTRANSFERASE-RELATED-RELATED"/>
    <property type="match status" value="1"/>
</dbReference>
<evidence type="ECO:0000256" key="2">
    <source>
        <dbReference type="ARBA" id="ARBA00023315"/>
    </source>
</evidence>
<name>A0A1M6Z5C6_9FIRM</name>
<dbReference type="AlphaFoldDB" id="A0A1M6Z5C6"/>
<dbReference type="SUPFAM" id="SSF55729">
    <property type="entry name" value="Acyl-CoA N-acyltransferases (Nat)"/>
    <property type="match status" value="1"/>
</dbReference>
<dbReference type="CDD" id="cd04301">
    <property type="entry name" value="NAT_SF"/>
    <property type="match status" value="1"/>
</dbReference>
<dbReference type="Proteomes" id="UP000183975">
    <property type="component" value="Unassembled WGS sequence"/>
</dbReference>
<dbReference type="EMBL" id="FRAH01000084">
    <property type="protein sequence ID" value="SHL25701.1"/>
    <property type="molecule type" value="Genomic_DNA"/>
</dbReference>
<dbReference type="OrthoDB" id="9796381at2"/>
<gene>
    <name evidence="4" type="ORF">SAMN02745138_03150</name>
</gene>
<dbReference type="PROSITE" id="PS51186">
    <property type="entry name" value="GNAT"/>
    <property type="match status" value="1"/>
</dbReference>
<sequence length="168" mass="18952">MEPFTFRKATEKDLQTATALIEQAKVFLRENSVDQWQTGYPNEGAIAGDLQRGEGYVMEAEGQVRGYACICFTGEPCYNDLEGKWLSDLPYGVVHRMAIDDVCKGKGAAPAFFRFAEELCKERDISSIRVDTDGDNRMMQRVLEKQGFTYCGTVCFDNSEKIAFEKLL</sequence>
<accession>A0A1M6Z5C6</accession>
<evidence type="ECO:0000313" key="5">
    <source>
        <dbReference type="Proteomes" id="UP000183975"/>
    </source>
</evidence>
<dbReference type="GO" id="GO:0016747">
    <property type="term" value="F:acyltransferase activity, transferring groups other than amino-acyl groups"/>
    <property type="evidence" value="ECO:0007669"/>
    <property type="project" value="InterPro"/>
</dbReference>
<dbReference type="InterPro" id="IPR016181">
    <property type="entry name" value="Acyl_CoA_acyltransferase"/>
</dbReference>
<organism evidence="4 5">
    <name type="scientific">Anaerotignum lactatifermentans DSM 14214</name>
    <dbReference type="NCBI Taxonomy" id="1121323"/>
    <lineage>
        <taxon>Bacteria</taxon>
        <taxon>Bacillati</taxon>
        <taxon>Bacillota</taxon>
        <taxon>Clostridia</taxon>
        <taxon>Lachnospirales</taxon>
        <taxon>Anaerotignaceae</taxon>
        <taxon>Anaerotignum</taxon>
    </lineage>
</organism>
<dbReference type="InterPro" id="IPR000182">
    <property type="entry name" value="GNAT_dom"/>
</dbReference>